<dbReference type="InterPro" id="IPR036069">
    <property type="entry name" value="DUF34/NIF3_sf"/>
</dbReference>
<evidence type="ECO:0000256" key="2">
    <source>
        <dbReference type="ARBA" id="ARBA00022723"/>
    </source>
</evidence>
<name>A0A1S2VDZ4_9BACT</name>
<dbReference type="RefSeq" id="WP_071505319.1">
    <property type="nucleotide sequence ID" value="NZ_MORL01000016.1"/>
</dbReference>
<evidence type="ECO:0000256" key="1">
    <source>
        <dbReference type="ARBA" id="ARBA00006964"/>
    </source>
</evidence>
<accession>A0A1S2VDZ4</accession>
<dbReference type="SUPFAM" id="SSF102705">
    <property type="entry name" value="NIF3 (NGG1p interacting factor 3)-like"/>
    <property type="match status" value="1"/>
</dbReference>
<reference evidence="4 5" key="1">
    <citation type="submission" date="2016-10" db="EMBL/GenBank/DDBJ databases">
        <title>Arsenicibacter rosenii gen. nov., sp. nov., an efficient arsenic-methylating bacterium isolated from an arsenic-contaminated paddy soil.</title>
        <authorList>
            <person name="Huang K."/>
        </authorList>
    </citation>
    <scope>NUCLEOTIDE SEQUENCE [LARGE SCALE GENOMIC DNA]</scope>
    <source>
        <strain evidence="4 5">SM-1</strain>
    </source>
</reference>
<dbReference type="Proteomes" id="UP000181790">
    <property type="component" value="Unassembled WGS sequence"/>
</dbReference>
<dbReference type="PANTHER" id="PTHR13799:SF14">
    <property type="entry name" value="GTP CYCLOHYDROLASE 1 TYPE 2 HOMOLOG"/>
    <property type="match status" value="1"/>
</dbReference>
<comment type="similarity">
    <text evidence="1">Belongs to the GTP cyclohydrolase I type 2/NIF3 family.</text>
</comment>
<keyword evidence="5" id="KW-1185">Reference proteome</keyword>
<evidence type="ECO:0000313" key="4">
    <source>
        <dbReference type="EMBL" id="OIN56977.1"/>
    </source>
</evidence>
<proteinExistence type="inferred from homology"/>
<dbReference type="PANTHER" id="PTHR13799">
    <property type="entry name" value="NGG1 INTERACTING FACTOR 3"/>
    <property type="match status" value="1"/>
</dbReference>
<sequence>MSAPTLNRLLQHLDELMHTDRYDSDEAGGLYAGMSSGHPVTRLGVALDPWPGLPGWVRQHQIEALWLHRPWKLPPNALPVPVLYHHLPFDEQLTMGYNIHLADQLQLTGLEEFGYKQSVNGLHRPIGMIGNVITRPPEYWVKELEGIFCGLDVSAIRPTGPIRRVAVVGAMSEALLEEAEHRGVDLYTTGQYRSAAVRQEPAVSVIAVGHERCERQGINTLANLLTATLPDTAIIFHL</sequence>
<dbReference type="OrthoDB" id="9800881at2"/>
<dbReference type="Gene3D" id="3.40.1390.30">
    <property type="entry name" value="NIF3 (NGG1p interacting factor 3)-like"/>
    <property type="match status" value="1"/>
</dbReference>
<dbReference type="AlphaFoldDB" id="A0A1S2VDZ4"/>
<organism evidence="4 5">
    <name type="scientific">Arsenicibacter rosenii</name>
    <dbReference type="NCBI Taxonomy" id="1750698"/>
    <lineage>
        <taxon>Bacteria</taxon>
        <taxon>Pseudomonadati</taxon>
        <taxon>Bacteroidota</taxon>
        <taxon>Cytophagia</taxon>
        <taxon>Cytophagales</taxon>
        <taxon>Spirosomataceae</taxon>
        <taxon>Arsenicibacter</taxon>
    </lineage>
</organism>
<dbReference type="Pfam" id="PF01784">
    <property type="entry name" value="DUF34_NIF3"/>
    <property type="match status" value="1"/>
</dbReference>
<evidence type="ECO:0008006" key="6">
    <source>
        <dbReference type="Google" id="ProtNLM"/>
    </source>
</evidence>
<protein>
    <recommendedName>
        <fullName evidence="6">NGG1p interacting factor NIF3</fullName>
    </recommendedName>
</protein>
<evidence type="ECO:0000313" key="5">
    <source>
        <dbReference type="Proteomes" id="UP000181790"/>
    </source>
</evidence>
<evidence type="ECO:0000256" key="3">
    <source>
        <dbReference type="PIRSR" id="PIRSR602678-1"/>
    </source>
</evidence>
<keyword evidence="2 3" id="KW-0479">Metal-binding</keyword>
<dbReference type="EMBL" id="MORL01000016">
    <property type="protein sequence ID" value="OIN56977.1"/>
    <property type="molecule type" value="Genomic_DNA"/>
</dbReference>
<feature type="binding site" evidence="3">
    <location>
        <position position="210"/>
    </location>
    <ligand>
        <name>a divalent metal cation</name>
        <dbReference type="ChEBI" id="CHEBI:60240"/>
        <label>1</label>
    </ligand>
</feature>
<feature type="binding site" evidence="3">
    <location>
        <position position="90"/>
    </location>
    <ligand>
        <name>a divalent metal cation</name>
        <dbReference type="ChEBI" id="CHEBI:60240"/>
        <label>1</label>
    </ligand>
</feature>
<gene>
    <name evidence="4" type="ORF">BLX24_21720</name>
</gene>
<feature type="binding site" evidence="3">
    <location>
        <position position="214"/>
    </location>
    <ligand>
        <name>a divalent metal cation</name>
        <dbReference type="ChEBI" id="CHEBI:60240"/>
        <label>1</label>
    </ligand>
</feature>
<dbReference type="GO" id="GO:0005737">
    <property type="term" value="C:cytoplasm"/>
    <property type="evidence" value="ECO:0007669"/>
    <property type="project" value="TreeGrafter"/>
</dbReference>
<dbReference type="InterPro" id="IPR002678">
    <property type="entry name" value="DUF34/NIF3"/>
</dbReference>
<comment type="caution">
    <text evidence="4">The sequence shown here is derived from an EMBL/GenBank/DDBJ whole genome shotgun (WGS) entry which is preliminary data.</text>
</comment>
<dbReference type="GO" id="GO:0046872">
    <property type="term" value="F:metal ion binding"/>
    <property type="evidence" value="ECO:0007669"/>
    <property type="project" value="UniProtKB-KW"/>
</dbReference>